<comment type="caution">
    <text evidence="12">The sequence shown here is derived from an EMBL/GenBank/DDBJ whole genome shotgun (WGS) entry which is preliminary data.</text>
</comment>
<keyword evidence="3 9" id="KW-0349">Heme</keyword>
<dbReference type="AlphaFoldDB" id="A0A7Z0IT83"/>
<keyword evidence="5 9" id="KW-0479">Metal-binding</keyword>
<dbReference type="Proteomes" id="UP000564496">
    <property type="component" value="Unassembled WGS sequence"/>
</dbReference>
<comment type="subcellular location">
    <subcellularLocation>
        <location evidence="9">Cytoplasm</location>
    </subcellularLocation>
</comment>
<evidence type="ECO:0000256" key="7">
    <source>
        <dbReference type="ARBA" id="ARBA00023014"/>
    </source>
</evidence>
<keyword evidence="9" id="KW-0963">Cytoplasm</keyword>
<evidence type="ECO:0000256" key="1">
    <source>
        <dbReference type="ARBA" id="ARBA00006100"/>
    </source>
</evidence>
<evidence type="ECO:0000256" key="10">
    <source>
        <dbReference type="SAM" id="MobiDB-lite"/>
    </source>
</evidence>
<dbReference type="PANTHER" id="PTHR13932">
    <property type="entry name" value="COPROPORPHYRINIGEN III OXIDASE"/>
    <property type="match status" value="1"/>
</dbReference>
<protein>
    <recommendedName>
        <fullName evidence="2 9">Heme chaperone HemW</fullName>
    </recommendedName>
</protein>
<dbReference type="CDD" id="cd01335">
    <property type="entry name" value="Radical_SAM"/>
    <property type="match status" value="1"/>
</dbReference>
<dbReference type="RefSeq" id="WP_179658978.1">
    <property type="nucleotide sequence ID" value="NZ_JACBZR010000001.1"/>
</dbReference>
<proteinExistence type="inferred from homology"/>
<dbReference type="SFLD" id="SFLDF00562">
    <property type="entry name" value="HemN-like__clustered_with_heat"/>
    <property type="match status" value="1"/>
</dbReference>
<dbReference type="InterPro" id="IPR013785">
    <property type="entry name" value="Aldolase_TIM"/>
</dbReference>
<dbReference type="PANTHER" id="PTHR13932:SF5">
    <property type="entry name" value="RADICAL S-ADENOSYL METHIONINE DOMAIN-CONTAINING PROTEIN 1, MITOCHONDRIAL"/>
    <property type="match status" value="1"/>
</dbReference>
<evidence type="ECO:0000256" key="9">
    <source>
        <dbReference type="RuleBase" id="RU364116"/>
    </source>
</evidence>
<evidence type="ECO:0000313" key="13">
    <source>
        <dbReference type="Proteomes" id="UP000564496"/>
    </source>
</evidence>
<keyword evidence="12" id="KW-0560">Oxidoreductase</keyword>
<dbReference type="EMBL" id="JACBZR010000001">
    <property type="protein sequence ID" value="NYI78681.1"/>
    <property type="molecule type" value="Genomic_DNA"/>
</dbReference>
<evidence type="ECO:0000256" key="6">
    <source>
        <dbReference type="ARBA" id="ARBA00023004"/>
    </source>
</evidence>
<dbReference type="PROSITE" id="PS51918">
    <property type="entry name" value="RADICAL_SAM"/>
    <property type="match status" value="1"/>
</dbReference>
<dbReference type="GO" id="GO:0046872">
    <property type="term" value="F:metal ion binding"/>
    <property type="evidence" value="ECO:0007669"/>
    <property type="project" value="UniProtKB-UniRule"/>
</dbReference>
<evidence type="ECO:0000256" key="3">
    <source>
        <dbReference type="ARBA" id="ARBA00022617"/>
    </source>
</evidence>
<reference evidence="12 13" key="1">
    <citation type="submission" date="2020-07" db="EMBL/GenBank/DDBJ databases">
        <title>Sequencing the genomes of 1000 actinobacteria strains.</title>
        <authorList>
            <person name="Klenk H.-P."/>
        </authorList>
    </citation>
    <scope>NUCLEOTIDE SEQUENCE [LARGE SCALE GENOMIC DNA]</scope>
    <source>
        <strain evidence="12 13">DSM 26487</strain>
    </source>
</reference>
<dbReference type="GO" id="GO:0006779">
    <property type="term" value="P:porphyrin-containing compound biosynthetic process"/>
    <property type="evidence" value="ECO:0007669"/>
    <property type="project" value="InterPro"/>
</dbReference>
<keyword evidence="6 9" id="KW-0408">Iron</keyword>
<dbReference type="InterPro" id="IPR006638">
    <property type="entry name" value="Elp3/MiaA/NifB-like_rSAM"/>
</dbReference>
<evidence type="ECO:0000259" key="11">
    <source>
        <dbReference type="PROSITE" id="PS51918"/>
    </source>
</evidence>
<dbReference type="InterPro" id="IPR007197">
    <property type="entry name" value="rSAM"/>
</dbReference>
<gene>
    <name evidence="12" type="ORF">BJ988_003329</name>
</gene>
<keyword evidence="9" id="KW-0004">4Fe-4S</keyword>
<evidence type="ECO:0000256" key="4">
    <source>
        <dbReference type="ARBA" id="ARBA00022691"/>
    </source>
</evidence>
<evidence type="ECO:0000256" key="2">
    <source>
        <dbReference type="ARBA" id="ARBA00017228"/>
    </source>
</evidence>
<keyword evidence="4 9" id="KW-0949">S-adenosyl-L-methionine</keyword>
<dbReference type="SFLD" id="SFLDG01065">
    <property type="entry name" value="anaerobic_coproporphyrinogen-I"/>
    <property type="match status" value="1"/>
</dbReference>
<dbReference type="Gene3D" id="3.20.20.70">
    <property type="entry name" value="Aldolase class I"/>
    <property type="match status" value="1"/>
</dbReference>
<dbReference type="Pfam" id="PF04055">
    <property type="entry name" value="Radical_SAM"/>
    <property type="match status" value="1"/>
</dbReference>
<dbReference type="SMART" id="SM00729">
    <property type="entry name" value="Elp3"/>
    <property type="match status" value="1"/>
</dbReference>
<comment type="similarity">
    <text evidence="1">Belongs to the anaerobic coproporphyrinogen-III oxidase family. HemW subfamily.</text>
</comment>
<dbReference type="InterPro" id="IPR004559">
    <property type="entry name" value="HemW-like"/>
</dbReference>
<keyword evidence="8 9" id="KW-0143">Chaperone</keyword>
<dbReference type="SFLD" id="SFLDF00288">
    <property type="entry name" value="HemN-like__clustered_with_nucl"/>
    <property type="match status" value="1"/>
</dbReference>
<dbReference type="NCBIfam" id="TIGR00539">
    <property type="entry name" value="hemN_rel"/>
    <property type="match status" value="1"/>
</dbReference>
<dbReference type="InterPro" id="IPR034505">
    <property type="entry name" value="Coproporphyrinogen-III_oxidase"/>
</dbReference>
<dbReference type="GO" id="GO:0051539">
    <property type="term" value="F:4 iron, 4 sulfur cluster binding"/>
    <property type="evidence" value="ECO:0007669"/>
    <property type="project" value="UniProtKB-UniRule"/>
</dbReference>
<dbReference type="InterPro" id="IPR058240">
    <property type="entry name" value="rSAM_sf"/>
</dbReference>
<evidence type="ECO:0000313" key="12">
    <source>
        <dbReference type="EMBL" id="NYI78681.1"/>
    </source>
</evidence>
<dbReference type="SUPFAM" id="SSF102114">
    <property type="entry name" value="Radical SAM enzymes"/>
    <property type="match status" value="1"/>
</dbReference>
<feature type="compositionally biased region" description="Low complexity" evidence="10">
    <location>
        <begin position="11"/>
        <end position="20"/>
    </location>
</feature>
<dbReference type="GO" id="GO:0005737">
    <property type="term" value="C:cytoplasm"/>
    <property type="evidence" value="ECO:0007669"/>
    <property type="project" value="UniProtKB-SubCell"/>
</dbReference>
<sequence>MPSALPPGDPAPADGSLPADSLSTLGEKGLGFYVHVPFCTVRCGYCDFNTYTATELGPGVSRQTYADQAIEEIRLARRVLGASDKQVDTVFFGGGTPTLLPADDLVSMLGAIKDEFGLADDVEVTTEANPDSVDLDYLRTLRAGGFTRLSFGMQSAVPQVLATLDRTHDPERVPLVVEWAREAGFEQVSLDLIYGTPGESVADWKTSLDSALASNPDHISAYSLIVEDGTALARRVRRGEIEMPDEDDLADKYELADATLRAHGLTWYEVSNWATDETQRCRHNMLYWQGGDWWGVGPGAHSHVGGTRWWNVKHPKAYADRITSGQSPAHAREILAEEDRRVERVLLELRLADGLSTHALDDDGRAALPDQVRRGLVTVSDDTIVLTETGRLLADAVVRDLLP</sequence>
<comment type="function">
    <text evidence="9">Probably acts as a heme chaperone, transferring heme to an unknown acceptor. Binds one molecule of heme per monomer, possibly covalently. Binds 1 [4Fe-4S] cluster. The cluster is coordinated with 3 cysteines and an exchangeable S-adenosyl-L-methionine.</text>
</comment>
<evidence type="ECO:0000256" key="8">
    <source>
        <dbReference type="ARBA" id="ARBA00023186"/>
    </source>
</evidence>
<feature type="domain" description="Radical SAM core" evidence="11">
    <location>
        <begin position="24"/>
        <end position="266"/>
    </location>
</feature>
<accession>A0A7Z0IT83</accession>
<evidence type="ECO:0000256" key="5">
    <source>
        <dbReference type="ARBA" id="ARBA00022723"/>
    </source>
</evidence>
<dbReference type="SFLD" id="SFLDS00029">
    <property type="entry name" value="Radical_SAM"/>
    <property type="match status" value="1"/>
</dbReference>
<feature type="region of interest" description="Disordered" evidence="10">
    <location>
        <begin position="1"/>
        <end position="20"/>
    </location>
</feature>
<keyword evidence="13" id="KW-1185">Reference proteome</keyword>
<organism evidence="12 13">
    <name type="scientific">Nocardioides panzhihuensis</name>
    <dbReference type="NCBI Taxonomy" id="860243"/>
    <lineage>
        <taxon>Bacteria</taxon>
        <taxon>Bacillati</taxon>
        <taxon>Actinomycetota</taxon>
        <taxon>Actinomycetes</taxon>
        <taxon>Propionibacteriales</taxon>
        <taxon>Nocardioidaceae</taxon>
        <taxon>Nocardioides</taxon>
    </lineage>
</organism>
<keyword evidence="7 9" id="KW-0411">Iron-sulfur</keyword>
<feature type="compositionally biased region" description="Pro residues" evidence="10">
    <location>
        <begin position="1"/>
        <end position="10"/>
    </location>
</feature>
<dbReference type="GO" id="GO:0004109">
    <property type="term" value="F:coproporphyrinogen oxidase activity"/>
    <property type="evidence" value="ECO:0007669"/>
    <property type="project" value="InterPro"/>
</dbReference>
<name>A0A7Z0IT83_9ACTN</name>
<dbReference type="SFLD" id="SFLDG01082">
    <property type="entry name" value="B12-binding_domain_containing"/>
    <property type="match status" value="1"/>
</dbReference>